<gene>
    <name evidence="2" type="ORF">DF185_06735</name>
</gene>
<dbReference type="OrthoDB" id="596345at2"/>
<name>A0A2V4A107_9BACT</name>
<accession>A0A2V4A107</accession>
<dbReference type="AlphaFoldDB" id="A0A2V4A107"/>
<dbReference type="GO" id="GO:0003824">
    <property type="term" value="F:catalytic activity"/>
    <property type="evidence" value="ECO:0007669"/>
    <property type="project" value="InterPro"/>
</dbReference>
<dbReference type="GO" id="GO:0006506">
    <property type="term" value="P:GPI anchor biosynthetic process"/>
    <property type="evidence" value="ECO:0007669"/>
    <property type="project" value="TreeGrafter"/>
</dbReference>
<evidence type="ECO:0000259" key="1">
    <source>
        <dbReference type="Pfam" id="PF03372"/>
    </source>
</evidence>
<dbReference type="PANTHER" id="PTHR14859:SF15">
    <property type="entry name" value="ENDONUCLEASE_EXONUCLEASE_PHOSPHATASE DOMAIN-CONTAINING PROTEIN"/>
    <property type="match status" value="1"/>
</dbReference>
<sequence length="269" mass="30333">MKEDAMKRIMLIVLCVCMFACYACEQKQITNLKIMSYNIRHGEGMDNVLDLSRAARVIKEQAPDLCGLQEVDNSCLRSNKLEQTDYLAKKTNMIGTFGKFMDFDGGEYGMATLSAKPIISTKRLQLPDGIAEPRSAIIHEVQIAKACTIVFVNVHFDWMESDEGVSSRLNQAKVLMQYLDTINKAVIITGDFNCSPASPTMKYFNEQGFEFINKGDDNLSFQGETKVELDHVIFRNTNDIKIKAISIDLLKEPIVSDHRPLVAELEVIY</sequence>
<dbReference type="SUPFAM" id="SSF56219">
    <property type="entry name" value="DNase I-like"/>
    <property type="match status" value="1"/>
</dbReference>
<dbReference type="Gene3D" id="3.60.10.10">
    <property type="entry name" value="Endonuclease/exonuclease/phosphatase"/>
    <property type="match status" value="1"/>
</dbReference>
<keyword evidence="3" id="KW-1185">Reference proteome</keyword>
<proteinExistence type="predicted"/>
<dbReference type="RefSeq" id="WP_110359971.1">
    <property type="nucleotide sequence ID" value="NZ_QFLI01000002.1"/>
</dbReference>
<dbReference type="GO" id="GO:0016020">
    <property type="term" value="C:membrane"/>
    <property type="evidence" value="ECO:0007669"/>
    <property type="project" value="GOC"/>
</dbReference>
<comment type="caution">
    <text evidence="2">The sequence shown here is derived from an EMBL/GenBank/DDBJ whole genome shotgun (WGS) entry which is preliminary data.</text>
</comment>
<dbReference type="PANTHER" id="PTHR14859">
    <property type="entry name" value="CALCOFLUOR WHITE HYPERSENSITIVE PROTEIN PRECURSOR"/>
    <property type="match status" value="1"/>
</dbReference>
<dbReference type="Proteomes" id="UP000248079">
    <property type="component" value="Unassembled WGS sequence"/>
</dbReference>
<protein>
    <recommendedName>
        <fullName evidence="1">Endonuclease/exonuclease/phosphatase domain-containing protein</fullName>
    </recommendedName>
</protein>
<dbReference type="InterPro" id="IPR005135">
    <property type="entry name" value="Endo/exonuclease/phosphatase"/>
</dbReference>
<dbReference type="EMBL" id="QFLI01000002">
    <property type="protein sequence ID" value="PXY02338.1"/>
    <property type="molecule type" value="Genomic_DNA"/>
</dbReference>
<dbReference type="InterPro" id="IPR036691">
    <property type="entry name" value="Endo/exonu/phosph_ase_sf"/>
</dbReference>
<reference evidence="2 3" key="1">
    <citation type="submission" date="2018-05" db="EMBL/GenBank/DDBJ databases">
        <title>Marinifilum breve JC075T sp. nov., a marine bacterium isolated from Yongle Blue Hole in the South China Sea.</title>
        <authorList>
            <person name="Fu T."/>
        </authorList>
    </citation>
    <scope>NUCLEOTIDE SEQUENCE [LARGE SCALE GENOMIC DNA]</scope>
    <source>
        <strain evidence="2 3">JC075</strain>
    </source>
</reference>
<organism evidence="2 3">
    <name type="scientific">Marinifilum breve</name>
    <dbReference type="NCBI Taxonomy" id="2184082"/>
    <lineage>
        <taxon>Bacteria</taxon>
        <taxon>Pseudomonadati</taxon>
        <taxon>Bacteroidota</taxon>
        <taxon>Bacteroidia</taxon>
        <taxon>Marinilabiliales</taxon>
        <taxon>Marinifilaceae</taxon>
    </lineage>
</organism>
<dbReference type="InterPro" id="IPR051916">
    <property type="entry name" value="GPI-anchor_lipid_remodeler"/>
</dbReference>
<feature type="domain" description="Endonuclease/exonuclease/phosphatase" evidence="1">
    <location>
        <begin position="35"/>
        <end position="258"/>
    </location>
</feature>
<dbReference type="Pfam" id="PF03372">
    <property type="entry name" value="Exo_endo_phos"/>
    <property type="match status" value="1"/>
</dbReference>
<evidence type="ECO:0000313" key="3">
    <source>
        <dbReference type="Proteomes" id="UP000248079"/>
    </source>
</evidence>
<evidence type="ECO:0000313" key="2">
    <source>
        <dbReference type="EMBL" id="PXY02338.1"/>
    </source>
</evidence>